<evidence type="ECO:0000256" key="5">
    <source>
        <dbReference type="ARBA" id="ARBA00022953"/>
    </source>
</evidence>
<accession>A0A1L3KI44</accession>
<evidence type="ECO:0000256" key="7">
    <source>
        <dbReference type="ARBA" id="ARBA00048744"/>
    </source>
</evidence>
<evidence type="ECO:0000313" key="10">
    <source>
        <dbReference type="EMBL" id="APG76985.1"/>
    </source>
</evidence>
<keyword evidence="5" id="KW-0693">Viral RNA replication</keyword>
<dbReference type="GO" id="GO:0039694">
    <property type="term" value="P:viral RNA genome replication"/>
    <property type="evidence" value="ECO:0007669"/>
    <property type="project" value="InterPro"/>
</dbReference>
<dbReference type="InterPro" id="IPR043502">
    <property type="entry name" value="DNA/RNA_pol_sf"/>
</dbReference>
<evidence type="ECO:0000256" key="6">
    <source>
        <dbReference type="ARBA" id="ARBA00030248"/>
    </source>
</evidence>
<name>A0A1L3KI44_9VIRU</name>
<evidence type="ECO:0000256" key="3">
    <source>
        <dbReference type="ARBA" id="ARBA00022695"/>
    </source>
</evidence>
<reference evidence="10" key="1">
    <citation type="journal article" date="2016" name="Nature">
        <title>Redefining the invertebrate RNA virosphere.</title>
        <authorList>
            <person name="Shi M."/>
            <person name="Lin X.D."/>
            <person name="Tian J.H."/>
            <person name="Chen L.J."/>
            <person name="Chen X."/>
            <person name="Li C.X."/>
            <person name="Qin X.C."/>
            <person name="Li J."/>
            <person name="Cao J.P."/>
            <person name="Eden J.S."/>
            <person name="Buchmann J."/>
            <person name="Wang W."/>
            <person name="Xu J."/>
            <person name="Holmes E.C."/>
            <person name="Zhang Y.Z."/>
        </authorList>
    </citation>
    <scope>NUCLEOTIDE SEQUENCE</scope>
    <source>
        <strain evidence="10">BHBJDX18762</strain>
    </source>
</reference>
<evidence type="ECO:0000256" key="8">
    <source>
        <dbReference type="PIRSR" id="PIRSR605093-1"/>
    </source>
</evidence>
<comment type="cofactor">
    <cofactor evidence="8">
        <name>Mg(2+)</name>
        <dbReference type="ChEBI" id="CHEBI:18420"/>
    </cofactor>
    <text evidence="8">Binds 2 Mg(2+) per subunit.</text>
</comment>
<keyword evidence="3" id="KW-0548">Nucleotidyltransferase</keyword>
<dbReference type="EMBL" id="KX883464">
    <property type="protein sequence ID" value="APG76985.1"/>
    <property type="molecule type" value="Genomic_RNA"/>
</dbReference>
<evidence type="ECO:0000256" key="1">
    <source>
        <dbReference type="ARBA" id="ARBA00012494"/>
    </source>
</evidence>
<keyword evidence="2" id="KW-0808">Transferase</keyword>
<dbReference type="InterPro" id="IPR005093">
    <property type="entry name" value="RNArep_beta"/>
</dbReference>
<feature type="binding site" evidence="8">
    <location>
        <position position="364"/>
    </location>
    <ligand>
        <name>Mg(2+)</name>
        <dbReference type="ChEBI" id="CHEBI:18420"/>
        <label>2</label>
    </ligand>
</feature>
<dbReference type="GO" id="GO:0046872">
    <property type="term" value="F:metal ion binding"/>
    <property type="evidence" value="ECO:0007669"/>
    <property type="project" value="UniProtKB-KW"/>
</dbReference>
<keyword evidence="8" id="KW-0460">Magnesium</keyword>
<dbReference type="EC" id="2.7.7.48" evidence="1"/>
<keyword evidence="8" id="KW-0479">Metal-binding</keyword>
<dbReference type="GO" id="GO:0003968">
    <property type="term" value="F:RNA-directed RNA polymerase activity"/>
    <property type="evidence" value="ECO:0007669"/>
    <property type="project" value="UniProtKB-EC"/>
</dbReference>
<dbReference type="Pfam" id="PF03431">
    <property type="entry name" value="RNA_replicase_B"/>
    <property type="match status" value="1"/>
</dbReference>
<comment type="catalytic activity">
    <reaction evidence="7">
        <text>RNA(n) + a ribonucleoside 5'-triphosphate = RNA(n+1) + diphosphate</text>
        <dbReference type="Rhea" id="RHEA:21248"/>
        <dbReference type="Rhea" id="RHEA-COMP:14527"/>
        <dbReference type="Rhea" id="RHEA-COMP:17342"/>
        <dbReference type="ChEBI" id="CHEBI:33019"/>
        <dbReference type="ChEBI" id="CHEBI:61557"/>
        <dbReference type="ChEBI" id="CHEBI:140395"/>
        <dbReference type="EC" id="2.7.7.48"/>
    </reaction>
</comment>
<protein>
    <recommendedName>
        <fullName evidence="1">RNA-directed RNA polymerase</fullName>
        <ecNumber evidence="1">2.7.7.48</ecNumber>
    </recommendedName>
    <alternativeName>
        <fullName evidence="6">RNA replicase beta chain</fullName>
    </alternativeName>
</protein>
<proteinExistence type="predicted"/>
<evidence type="ECO:0000256" key="4">
    <source>
        <dbReference type="ARBA" id="ARBA00022741"/>
    </source>
</evidence>
<dbReference type="PROSITE" id="PS50522">
    <property type="entry name" value="RDRP_PHAGE"/>
    <property type="match status" value="1"/>
</dbReference>
<evidence type="ECO:0000259" key="9">
    <source>
        <dbReference type="PROSITE" id="PS50522"/>
    </source>
</evidence>
<organism evidence="10">
    <name type="scientific">Beihai levi-like virus 19</name>
    <dbReference type="NCBI Taxonomy" id="1922404"/>
    <lineage>
        <taxon>Viruses</taxon>
        <taxon>Riboviria</taxon>
    </lineage>
</organism>
<dbReference type="GO" id="GO:0000166">
    <property type="term" value="F:nucleotide binding"/>
    <property type="evidence" value="ECO:0007669"/>
    <property type="project" value="UniProtKB-KW"/>
</dbReference>
<feature type="binding site" evidence="8">
    <location>
        <position position="276"/>
    </location>
    <ligand>
        <name>Mg(2+)</name>
        <dbReference type="ChEBI" id="CHEBI:18420"/>
        <label>2</label>
    </ligand>
</feature>
<dbReference type="SUPFAM" id="SSF56672">
    <property type="entry name" value="DNA/RNA polymerases"/>
    <property type="match status" value="1"/>
</dbReference>
<dbReference type="InterPro" id="IPR007096">
    <property type="entry name" value="RNA-dir_Rpol_cat_phage"/>
</dbReference>
<evidence type="ECO:0000256" key="2">
    <source>
        <dbReference type="ARBA" id="ARBA00022679"/>
    </source>
</evidence>
<feature type="domain" description="RdRp catalytic" evidence="9">
    <location>
        <begin position="261"/>
        <end position="395"/>
    </location>
</feature>
<sequence length="565" mass="63786">MASKHLTRKSGNRSETRFIFDPLKFVRKLAAARPTKLSGMVRRMQPAELISIEINPADYSSVDEFRHDYLLKEVLRKYDSFDLPIDRKQVAIDNLVFHEHRIGKLNQDWHTKGTEYIESLGVPLSFVLERAARKMAYLLGEFSPDRVLDGCGFSHGASFTCSRDKSQPSHKYEMDTIDVTKEALPFFDLAVSQIPLWNPSYRLVPGNKIEVVPKSSKTDRTIGIEPTANMWLQRGVGSHIRKRLKRLFGICLDTGHERNARASYEGSLLGTVATIDLAAASDSISIALARTLLPWEWFLYLMAIRSDRGRLPDGSWIQYEKLSSMGNGYTFELESAIFLCITQSCAEFLEGEGAGAEHLVFGDDIVVPSTQAQCVCDVLSKVGFATNDDKTFVDGPFRESCGSHYFQGISVKPFYIRTVPKFVDRINLINKLKCWMVSSGHYDYRYQPALEYLLSSIPPKWRRPRLPLGPIAVGDCAVVGLPSEITYEYCKRYPWVYRPEVIRQVRQQVKAEGIGGLLHWFQQTSNRTGCITGAVEVFTPLGRVRTVSSKQFVPLLPTNMVVRGG</sequence>
<feature type="binding site" evidence="8">
    <location>
        <position position="363"/>
    </location>
    <ligand>
        <name>Mg(2+)</name>
        <dbReference type="ChEBI" id="CHEBI:18420"/>
        <label>2</label>
    </ligand>
</feature>
<keyword evidence="4" id="KW-0547">Nucleotide-binding</keyword>